<dbReference type="SUPFAM" id="SSF56112">
    <property type="entry name" value="Protein kinase-like (PK-like)"/>
    <property type="match status" value="1"/>
</dbReference>
<evidence type="ECO:0000313" key="3">
    <source>
        <dbReference type="EMBL" id="SHI66382.1"/>
    </source>
</evidence>
<accession>A0A1M6CZD2</accession>
<dbReference type="PANTHER" id="PTHR21310:SF15">
    <property type="entry name" value="AMINOGLYCOSIDE PHOSPHOTRANSFERASE DOMAIN-CONTAINING PROTEIN"/>
    <property type="match status" value="1"/>
</dbReference>
<sequence>MAPHPDDGPHDRPAPHPDVSVHSRTPMAGGTYNTVHLLTHTGGSETVLKTEPPAERPRLTYEHRLLHTEARVYALARPLLGGLVPDPLHLDPVPGEPERHRLLVTRLPGAPMEGVRAGLSPEGVAAVRRALGRAVAALHTLTGPAFGYPGRPALTAATWPDAFAAMAGALLDDAGRHGVALPWDPDRVRGLVRDHRHLLAAVRTPVLVHFDLWDGNILVDGAPEAPVLGGIIDAERAFWGDPVAELASLALFGDIREDAAFAQGYREAGGELEFTPDLLRRLALYRVYLYLVMYVEPATRGVPDEEAGRLRAYLRPHLEEAFARVSQAPAG</sequence>
<feature type="region of interest" description="Disordered" evidence="1">
    <location>
        <begin position="1"/>
        <end position="31"/>
    </location>
</feature>
<dbReference type="STRING" id="758803.SAMN05421803_101872"/>
<organism evidence="3 4">
    <name type="scientific">Nocardiopsis flavescens</name>
    <dbReference type="NCBI Taxonomy" id="758803"/>
    <lineage>
        <taxon>Bacteria</taxon>
        <taxon>Bacillati</taxon>
        <taxon>Actinomycetota</taxon>
        <taxon>Actinomycetes</taxon>
        <taxon>Streptosporangiales</taxon>
        <taxon>Nocardiopsidaceae</taxon>
        <taxon>Nocardiopsis</taxon>
    </lineage>
</organism>
<feature type="compositionally biased region" description="Basic and acidic residues" evidence="1">
    <location>
        <begin position="1"/>
        <end position="21"/>
    </location>
</feature>
<dbReference type="InterPro" id="IPR051678">
    <property type="entry name" value="AGP_Transferase"/>
</dbReference>
<gene>
    <name evidence="3" type="ORF">SAMN05421803_101872</name>
</gene>
<dbReference type="PANTHER" id="PTHR21310">
    <property type="entry name" value="AMINOGLYCOSIDE PHOSPHOTRANSFERASE-RELATED-RELATED"/>
    <property type="match status" value="1"/>
</dbReference>
<dbReference type="RefSeq" id="WP_073375106.1">
    <property type="nucleotide sequence ID" value="NZ_FQZK01000001.1"/>
</dbReference>
<dbReference type="InterPro" id="IPR011009">
    <property type="entry name" value="Kinase-like_dom_sf"/>
</dbReference>
<dbReference type="OrthoDB" id="5490445at2"/>
<evidence type="ECO:0000256" key="1">
    <source>
        <dbReference type="SAM" id="MobiDB-lite"/>
    </source>
</evidence>
<name>A0A1M6CZD2_9ACTN</name>
<dbReference type="InterPro" id="IPR002575">
    <property type="entry name" value="Aminoglycoside_PTrfase"/>
</dbReference>
<dbReference type="GO" id="GO:0016740">
    <property type="term" value="F:transferase activity"/>
    <property type="evidence" value="ECO:0007669"/>
    <property type="project" value="UniProtKB-KW"/>
</dbReference>
<feature type="domain" description="Aminoglycoside phosphotransferase" evidence="2">
    <location>
        <begin position="25"/>
        <end position="276"/>
    </location>
</feature>
<keyword evidence="3" id="KW-0808">Transferase</keyword>
<protein>
    <submittedName>
        <fullName evidence="3">Phosphotransferase enzyme family protein</fullName>
    </submittedName>
</protein>
<dbReference type="Proteomes" id="UP000184452">
    <property type="component" value="Unassembled WGS sequence"/>
</dbReference>
<keyword evidence="4" id="KW-1185">Reference proteome</keyword>
<dbReference type="EMBL" id="FQZK01000001">
    <property type="protein sequence ID" value="SHI66382.1"/>
    <property type="molecule type" value="Genomic_DNA"/>
</dbReference>
<evidence type="ECO:0000313" key="4">
    <source>
        <dbReference type="Proteomes" id="UP000184452"/>
    </source>
</evidence>
<dbReference type="AlphaFoldDB" id="A0A1M6CZD2"/>
<dbReference type="Pfam" id="PF01636">
    <property type="entry name" value="APH"/>
    <property type="match status" value="1"/>
</dbReference>
<dbReference type="Gene3D" id="3.90.1200.10">
    <property type="match status" value="1"/>
</dbReference>
<evidence type="ECO:0000259" key="2">
    <source>
        <dbReference type="Pfam" id="PF01636"/>
    </source>
</evidence>
<proteinExistence type="predicted"/>
<reference evidence="3 4" key="1">
    <citation type="submission" date="2016-11" db="EMBL/GenBank/DDBJ databases">
        <authorList>
            <person name="Jaros S."/>
            <person name="Januszkiewicz K."/>
            <person name="Wedrychowicz H."/>
        </authorList>
    </citation>
    <scope>NUCLEOTIDE SEQUENCE [LARGE SCALE GENOMIC DNA]</scope>
    <source>
        <strain evidence="3 4">CGMCC 4.5723</strain>
    </source>
</reference>